<dbReference type="Proteomes" id="UP000535491">
    <property type="component" value="Unassembled WGS sequence"/>
</dbReference>
<gene>
    <name evidence="2" type="ORF">H1191_20215</name>
</gene>
<dbReference type="EMBL" id="JACEIQ010000054">
    <property type="protein sequence ID" value="MBA4496580.1"/>
    <property type="molecule type" value="Genomic_DNA"/>
</dbReference>
<feature type="non-terminal residue" evidence="2">
    <location>
        <position position="445"/>
    </location>
</feature>
<evidence type="ECO:0000259" key="1">
    <source>
        <dbReference type="Pfam" id="PF00668"/>
    </source>
</evidence>
<name>A0A7W2AA99_9BACL</name>
<dbReference type="Gene3D" id="3.30.559.10">
    <property type="entry name" value="Chloramphenicol acetyltransferase-like domain"/>
    <property type="match status" value="1"/>
</dbReference>
<dbReference type="RefSeq" id="WP_232345717.1">
    <property type="nucleotide sequence ID" value="NZ_JACEIQ010000054.1"/>
</dbReference>
<dbReference type="Gene3D" id="3.30.559.30">
    <property type="entry name" value="Nonribosomal peptide synthetase, condensation domain"/>
    <property type="match status" value="1"/>
</dbReference>
<dbReference type="PANTHER" id="PTHR45398:SF1">
    <property type="entry name" value="ENZYME, PUTATIVE (JCVI)-RELATED"/>
    <property type="match status" value="1"/>
</dbReference>
<dbReference type="GO" id="GO:0003824">
    <property type="term" value="F:catalytic activity"/>
    <property type="evidence" value="ECO:0007669"/>
    <property type="project" value="InterPro"/>
</dbReference>
<reference evidence="2 3" key="1">
    <citation type="submission" date="2020-07" db="EMBL/GenBank/DDBJ databases">
        <authorList>
            <person name="Feng H."/>
        </authorList>
    </citation>
    <scope>NUCLEOTIDE SEQUENCE [LARGE SCALE GENOMIC DNA]</scope>
    <source>
        <strain evidence="3">s-10</strain>
    </source>
</reference>
<feature type="domain" description="Condensation" evidence="1">
    <location>
        <begin position="9"/>
        <end position="445"/>
    </location>
</feature>
<proteinExistence type="predicted"/>
<dbReference type="FunFam" id="3.30.559.10:FF:000012">
    <property type="entry name" value="Non-ribosomal peptide synthetase"/>
    <property type="match status" value="1"/>
</dbReference>
<dbReference type="CDD" id="cd19543">
    <property type="entry name" value="DCL_NRPS"/>
    <property type="match status" value="1"/>
</dbReference>
<accession>A0A7W2AA99</accession>
<dbReference type="SUPFAM" id="SSF52777">
    <property type="entry name" value="CoA-dependent acyltransferases"/>
    <property type="match status" value="2"/>
</dbReference>
<dbReference type="Pfam" id="PF00668">
    <property type="entry name" value="Condensation"/>
    <property type="match status" value="1"/>
</dbReference>
<dbReference type="PANTHER" id="PTHR45398">
    <property type="match status" value="1"/>
</dbReference>
<evidence type="ECO:0000313" key="2">
    <source>
        <dbReference type="EMBL" id="MBA4496580.1"/>
    </source>
</evidence>
<organism evidence="2 3">
    <name type="scientific">Paenactinomyces guangxiensis</name>
    <dbReference type="NCBI Taxonomy" id="1490290"/>
    <lineage>
        <taxon>Bacteria</taxon>
        <taxon>Bacillati</taxon>
        <taxon>Bacillota</taxon>
        <taxon>Bacilli</taxon>
        <taxon>Bacillales</taxon>
        <taxon>Thermoactinomycetaceae</taxon>
        <taxon>Paenactinomyces</taxon>
    </lineage>
</organism>
<dbReference type="AlphaFoldDB" id="A0A7W2AA99"/>
<dbReference type="InterPro" id="IPR001242">
    <property type="entry name" value="Condensation_dom"/>
</dbReference>
<protein>
    <submittedName>
        <fullName evidence="2">Non-ribosomal peptide synthetase</fullName>
    </submittedName>
</protein>
<sequence length="445" mass="52117">MVDKSQINGLYGLSPLQQGMLFHYLDDPNNTAYFQQTAFSIEGSLDLSSLKESIQDLIRKYDTLRTVFLYENLNQPIQVVLKERKAEVVFQDLSTLNDEEKQSCIDEFKRKDRERGFDLSRDLLIRFALLQTDSQNYQLILSFHHILMDGWCMGILIDDLLHMYQQRIKRQPIVMEKVPSYGEYIRWLKEQDQEQACAYWNQYLEGYEQLTGIPIQERKGNHNYIQSEISFDLGTDLTSKLTKLARMQQVTLNTVFQTVWGLLLQKYNDTREAVFGAVVSVRPTEIRDVEKSVGLFINTIPVRIRSRKQETFSRLLQEVQQAALNVKPYHYVSLAEIQSNRSQSAPLIDHIMVFENFPFDKSVFDRELGFRITDVEIFEQTNYDFNVIIHPDETLAVKFVFNKEIYSPEFVQNMFNHLQQVVKLVVANPHIPVEEIEIVSVQEKQ</sequence>
<evidence type="ECO:0000313" key="3">
    <source>
        <dbReference type="Proteomes" id="UP000535491"/>
    </source>
</evidence>
<comment type="caution">
    <text evidence="2">The sequence shown here is derived from an EMBL/GenBank/DDBJ whole genome shotgun (WGS) entry which is preliminary data.</text>
</comment>
<dbReference type="InterPro" id="IPR023213">
    <property type="entry name" value="CAT-like_dom_sf"/>
</dbReference>
<keyword evidence="3" id="KW-1185">Reference proteome</keyword>
<dbReference type="GO" id="GO:0008610">
    <property type="term" value="P:lipid biosynthetic process"/>
    <property type="evidence" value="ECO:0007669"/>
    <property type="project" value="UniProtKB-ARBA"/>
</dbReference>